<dbReference type="InterPro" id="IPR019278">
    <property type="entry name" value="DICT_dom"/>
</dbReference>
<dbReference type="OrthoDB" id="198447at2157"/>
<name>A0A8J8Q4W9_9EURY</name>
<proteinExistence type="predicted"/>
<dbReference type="AlphaFoldDB" id="A0A8J8Q4W9"/>
<evidence type="ECO:0000313" key="3">
    <source>
        <dbReference type="Proteomes" id="UP000766904"/>
    </source>
</evidence>
<accession>A0A8J8Q4W9</accession>
<dbReference type="PIRSF" id="PIRSF030471">
    <property type="entry name" value="STR_Vng0742h_prd"/>
    <property type="match status" value="1"/>
</dbReference>
<dbReference type="InterPro" id="IPR016954">
    <property type="entry name" value="Uncharacterised_Vng0742h"/>
</dbReference>
<evidence type="ECO:0000313" key="2">
    <source>
        <dbReference type="EMBL" id="TYL40616.1"/>
    </source>
</evidence>
<gene>
    <name evidence="2" type="ORF">CV102_03340</name>
</gene>
<dbReference type="Proteomes" id="UP000766904">
    <property type="component" value="Unassembled WGS sequence"/>
</dbReference>
<organism evidence="2 3">
    <name type="scientific">Natronococcus pandeyae</name>
    <dbReference type="NCBI Taxonomy" id="2055836"/>
    <lineage>
        <taxon>Archaea</taxon>
        <taxon>Methanobacteriati</taxon>
        <taxon>Methanobacteriota</taxon>
        <taxon>Stenosarchaea group</taxon>
        <taxon>Halobacteria</taxon>
        <taxon>Halobacteriales</taxon>
        <taxon>Natrialbaceae</taxon>
        <taxon>Natronococcus</taxon>
    </lineage>
</organism>
<comment type="caution">
    <text evidence="2">The sequence shown here is derived from an EMBL/GenBank/DDBJ whole genome shotgun (WGS) entry which is preliminary data.</text>
</comment>
<keyword evidence="3" id="KW-1185">Reference proteome</keyword>
<feature type="domain" description="DICT" evidence="1">
    <location>
        <begin position="107"/>
        <end position="222"/>
    </location>
</feature>
<evidence type="ECO:0000259" key="1">
    <source>
        <dbReference type="Pfam" id="PF10069"/>
    </source>
</evidence>
<dbReference type="Pfam" id="PF10069">
    <property type="entry name" value="DICT"/>
    <property type="match status" value="1"/>
</dbReference>
<sequence length="251" mass="28511">MTFREFLDRFDRTERTITIYAPTSHPDIVDQFETRVVSVTHTPLPSVARDEGFLVIRDTSGFVASIGMREVREFLEPPIYRPWDEAFANAEYRVLLEILDDTVWYSLDRRQLLATSREIEDRAWRVGEGTLRVGFQRLSLLQHQLPIYERLAEETNLEIHVYGRTDDSPPNPNGLTIHAVDVGDADDSDGSDTASGEIGEFWFLTFDGGDDEQQACALLAEERDPDEFAGFWSYDPAVVDEIASHVASTYG</sequence>
<dbReference type="RefSeq" id="WP_148856454.1">
    <property type="nucleotide sequence ID" value="NZ_PHNJ01000001.1"/>
</dbReference>
<dbReference type="EMBL" id="PHNJ01000001">
    <property type="protein sequence ID" value="TYL40616.1"/>
    <property type="molecule type" value="Genomic_DNA"/>
</dbReference>
<reference evidence="2" key="1">
    <citation type="submission" date="2017-11" db="EMBL/GenBank/DDBJ databases">
        <authorList>
            <person name="Kajale S.C."/>
            <person name="Sharma A."/>
        </authorList>
    </citation>
    <scope>NUCLEOTIDE SEQUENCE</scope>
    <source>
        <strain evidence="2">LS1_42</strain>
    </source>
</reference>
<protein>
    <submittedName>
        <fullName evidence="2">Sensor protein</fullName>
    </submittedName>
</protein>